<evidence type="ECO:0000313" key="2">
    <source>
        <dbReference type="Proteomes" id="UP000578531"/>
    </source>
</evidence>
<accession>A0A8H6G3B9</accession>
<dbReference type="RefSeq" id="XP_037169031.1">
    <property type="nucleotide sequence ID" value="XM_037304236.1"/>
</dbReference>
<dbReference type="GeneID" id="59283976"/>
<comment type="caution">
    <text evidence="1">The sequence shown here is derived from an EMBL/GenBank/DDBJ whole genome shotgun (WGS) entry which is preliminary data.</text>
</comment>
<name>A0A8H6G3B9_9LECA</name>
<evidence type="ECO:0000313" key="1">
    <source>
        <dbReference type="EMBL" id="KAF6239756.1"/>
    </source>
</evidence>
<organism evidence="1 2">
    <name type="scientific">Letharia columbiana</name>
    <dbReference type="NCBI Taxonomy" id="112416"/>
    <lineage>
        <taxon>Eukaryota</taxon>
        <taxon>Fungi</taxon>
        <taxon>Dikarya</taxon>
        <taxon>Ascomycota</taxon>
        <taxon>Pezizomycotina</taxon>
        <taxon>Lecanoromycetes</taxon>
        <taxon>OSLEUM clade</taxon>
        <taxon>Lecanoromycetidae</taxon>
        <taxon>Lecanorales</taxon>
        <taxon>Lecanorineae</taxon>
        <taxon>Parmeliaceae</taxon>
        <taxon>Letharia</taxon>
    </lineage>
</organism>
<sequence length="117" mass="13776">MVLTHRWSPASQYDRPMAYTRCFNRFFTTKMLGSIIDHWAEVLENNRPDSPFTTQRLADATVASDDTVGTDPNVPPFKYFILSIGFELKKVLPAEDVQWLFLRARSRRYKKDVWMQK</sequence>
<keyword evidence="2" id="KW-1185">Reference proteome</keyword>
<dbReference type="OrthoDB" id="2532955at2759"/>
<protein>
    <submittedName>
        <fullName evidence="1">Uncharacterized protein</fullName>
    </submittedName>
</protein>
<gene>
    <name evidence="1" type="ORF">HO173_002302</name>
</gene>
<reference evidence="1 2" key="1">
    <citation type="journal article" date="2020" name="Genomics">
        <title>Complete, high-quality genomes from long-read metagenomic sequencing of two wolf lichen thalli reveals enigmatic genome architecture.</title>
        <authorList>
            <person name="McKenzie S.K."/>
            <person name="Walston R.F."/>
            <person name="Allen J.L."/>
        </authorList>
    </citation>
    <scope>NUCLEOTIDE SEQUENCE [LARGE SCALE GENOMIC DNA]</scope>
    <source>
        <strain evidence="1">WasteWater2</strain>
    </source>
</reference>
<dbReference type="AlphaFoldDB" id="A0A8H6G3B9"/>
<dbReference type="Proteomes" id="UP000578531">
    <property type="component" value="Unassembled WGS sequence"/>
</dbReference>
<proteinExistence type="predicted"/>
<dbReference type="EMBL" id="JACCJC010000005">
    <property type="protein sequence ID" value="KAF6239756.1"/>
    <property type="molecule type" value="Genomic_DNA"/>
</dbReference>